<dbReference type="Gene3D" id="3.40.50.1000">
    <property type="entry name" value="HAD superfamily/HAD-like"/>
    <property type="match status" value="1"/>
</dbReference>
<name>A0AA90ZL78_9BACT</name>
<dbReference type="InterPro" id="IPR041492">
    <property type="entry name" value="HAD_2"/>
</dbReference>
<dbReference type="InterPro" id="IPR036412">
    <property type="entry name" value="HAD-like_sf"/>
</dbReference>
<comment type="caution">
    <text evidence="1">The sequence shown here is derived from an EMBL/GenBank/DDBJ whole genome shotgun (WGS) entry which is preliminary data.</text>
</comment>
<dbReference type="Proteomes" id="UP000442105">
    <property type="component" value="Unassembled WGS sequence"/>
</dbReference>
<dbReference type="GO" id="GO:0050308">
    <property type="term" value="F:sugar-phosphatase activity"/>
    <property type="evidence" value="ECO:0007669"/>
    <property type="project" value="TreeGrafter"/>
</dbReference>
<dbReference type="RefSeq" id="WP_153128371.1">
    <property type="nucleotide sequence ID" value="NZ_VZCW01000179.1"/>
</dbReference>
<dbReference type="AlphaFoldDB" id="A0AA90ZL78"/>
<dbReference type="SFLD" id="SFLDG01129">
    <property type="entry name" value="C1.5:_HAD__Beta-PGM__Phosphata"/>
    <property type="match status" value="1"/>
</dbReference>
<dbReference type="Pfam" id="PF13419">
    <property type="entry name" value="HAD_2"/>
    <property type="match status" value="1"/>
</dbReference>
<evidence type="ECO:0000313" key="2">
    <source>
        <dbReference type="Proteomes" id="UP000442105"/>
    </source>
</evidence>
<dbReference type="SUPFAM" id="SSF56784">
    <property type="entry name" value="HAD-like"/>
    <property type="match status" value="1"/>
</dbReference>
<dbReference type="SFLD" id="SFLDG01135">
    <property type="entry name" value="C1.5.6:_HAD__Beta-PGM__Phospha"/>
    <property type="match status" value="1"/>
</dbReference>
<dbReference type="PANTHER" id="PTHR43481:SF4">
    <property type="entry name" value="GLYCEROL-1-PHOSPHATE PHOSPHOHYDROLASE 1-RELATED"/>
    <property type="match status" value="1"/>
</dbReference>
<dbReference type="SFLD" id="SFLDS00003">
    <property type="entry name" value="Haloacid_Dehalogenase"/>
    <property type="match status" value="1"/>
</dbReference>
<accession>A0AA90ZL78</accession>
<keyword evidence="1" id="KW-0378">Hydrolase</keyword>
<dbReference type="InterPro" id="IPR023198">
    <property type="entry name" value="PGP-like_dom2"/>
</dbReference>
<dbReference type="InterPro" id="IPR051806">
    <property type="entry name" value="HAD-like_SPP"/>
</dbReference>
<organism evidence="1 2">
    <name type="scientific">Segatella copri</name>
    <dbReference type="NCBI Taxonomy" id="165179"/>
    <lineage>
        <taxon>Bacteria</taxon>
        <taxon>Pseudomonadati</taxon>
        <taxon>Bacteroidota</taxon>
        <taxon>Bacteroidia</taxon>
        <taxon>Bacteroidales</taxon>
        <taxon>Prevotellaceae</taxon>
        <taxon>Segatella</taxon>
    </lineage>
</organism>
<dbReference type="EMBL" id="VZCW01000179">
    <property type="protein sequence ID" value="MQN12515.1"/>
    <property type="molecule type" value="Genomic_DNA"/>
</dbReference>
<sequence length="256" mass="28381">MKEIISKYLKDHGFGEFNPKAVLFDMDGVLYNSMPNHAVAWQESMKQFDIHMTAADAYATEGARGIDTIQMMVKKQKGIDITLDEAQKMYDVKTDIFHSMPTAEIFPGVKEIMQKIKEAGMQVGVVTGSGQRPLIQRLLNDFGKYLDEEHIVTAYDVKRGKPNPDPYLMGLQKAGNLQPWEGIVVENAPLGVRAGVAANIFTVAINSGPLPDTELSDKGSNLLYHQMTEFCDDFGNLIDAAKETGNISVQFNYQGI</sequence>
<dbReference type="PANTHER" id="PTHR43481">
    <property type="entry name" value="FRUCTOSE-1-PHOSPHATE PHOSPHATASE"/>
    <property type="match status" value="1"/>
</dbReference>
<evidence type="ECO:0000313" key="1">
    <source>
        <dbReference type="EMBL" id="MQN12515.1"/>
    </source>
</evidence>
<dbReference type="Gene3D" id="1.10.150.240">
    <property type="entry name" value="Putative phosphatase, domain 2"/>
    <property type="match status" value="1"/>
</dbReference>
<reference evidence="2" key="1">
    <citation type="submission" date="2019-09" db="EMBL/GenBank/DDBJ databases">
        <title>Distinct polysaccharide growth profiles of human intestinal Prevotella copri isolates.</title>
        <authorList>
            <person name="Fehlner-Peach H."/>
            <person name="Magnabosco C."/>
            <person name="Raghavan V."/>
            <person name="Scher J.U."/>
            <person name="Tett A."/>
            <person name="Cox L.M."/>
            <person name="Gottsegen C."/>
            <person name="Watters A."/>
            <person name="Wiltshire- Gordon J.D."/>
            <person name="Segata N."/>
            <person name="Bonneau R."/>
            <person name="Littman D.R."/>
        </authorList>
    </citation>
    <scope>NUCLEOTIDE SEQUENCE [LARGE SCALE GENOMIC DNA]</scope>
    <source>
        <strain evidence="2">iAQ1179</strain>
    </source>
</reference>
<protein>
    <submittedName>
        <fullName evidence="1">HAD hydrolase-like protein</fullName>
    </submittedName>
</protein>
<proteinExistence type="predicted"/>
<gene>
    <name evidence="1" type="ORF">F7D95_06710</name>
</gene>
<dbReference type="InterPro" id="IPR023214">
    <property type="entry name" value="HAD_sf"/>
</dbReference>